<gene>
    <name evidence="2" type="ORF">F383_17879</name>
</gene>
<name>A0A0B0MKI3_GOSAR</name>
<dbReference type="EMBL" id="JRRC01105884">
    <property type="protein sequence ID" value="KHF99973.1"/>
    <property type="molecule type" value="Genomic_DNA"/>
</dbReference>
<keyword evidence="3" id="KW-1185">Reference proteome</keyword>
<comment type="caution">
    <text evidence="2">The sequence shown here is derived from an EMBL/GenBank/DDBJ whole genome shotgun (WGS) entry which is preliminary data.</text>
</comment>
<accession>A0A0B0MKI3</accession>
<dbReference type="AlphaFoldDB" id="A0A0B0MKI3"/>
<proteinExistence type="predicted"/>
<keyword evidence="1" id="KW-1133">Transmembrane helix</keyword>
<protein>
    <submittedName>
        <fullName evidence="2">Dxs</fullName>
    </submittedName>
</protein>
<evidence type="ECO:0000313" key="3">
    <source>
        <dbReference type="Proteomes" id="UP000032142"/>
    </source>
</evidence>
<keyword evidence="1" id="KW-0812">Transmembrane</keyword>
<dbReference type="Proteomes" id="UP000032142">
    <property type="component" value="Unassembled WGS sequence"/>
</dbReference>
<keyword evidence="1" id="KW-0472">Membrane</keyword>
<reference evidence="3" key="1">
    <citation type="submission" date="2014-09" db="EMBL/GenBank/DDBJ databases">
        <authorList>
            <person name="Mudge J."/>
            <person name="Ramaraj T."/>
            <person name="Lindquist I.E."/>
            <person name="Bharti A.K."/>
            <person name="Sundararajan A."/>
            <person name="Cameron C.T."/>
            <person name="Woodward J.E."/>
            <person name="May G.D."/>
            <person name="Brubaker C."/>
            <person name="Broadhvest J."/>
            <person name="Wilkins T.A."/>
        </authorList>
    </citation>
    <scope>NUCLEOTIDE SEQUENCE</scope>
    <source>
        <strain evidence="3">cv. AKA8401</strain>
    </source>
</reference>
<feature type="transmembrane region" description="Helical" evidence="1">
    <location>
        <begin position="45"/>
        <end position="64"/>
    </location>
</feature>
<feature type="transmembrane region" description="Helical" evidence="1">
    <location>
        <begin position="20"/>
        <end position="39"/>
    </location>
</feature>
<sequence length="70" mass="7957">MACCHRQRLVCRYVFLESGVSGFGSCTGLSKMVLLYWVGDTLGRAMMIILTVMEISISDSRIVFRHRKII</sequence>
<evidence type="ECO:0000313" key="2">
    <source>
        <dbReference type="EMBL" id="KHF99973.1"/>
    </source>
</evidence>
<organism evidence="2 3">
    <name type="scientific">Gossypium arboreum</name>
    <name type="common">Tree cotton</name>
    <name type="synonym">Gossypium nanking</name>
    <dbReference type="NCBI Taxonomy" id="29729"/>
    <lineage>
        <taxon>Eukaryota</taxon>
        <taxon>Viridiplantae</taxon>
        <taxon>Streptophyta</taxon>
        <taxon>Embryophyta</taxon>
        <taxon>Tracheophyta</taxon>
        <taxon>Spermatophyta</taxon>
        <taxon>Magnoliopsida</taxon>
        <taxon>eudicotyledons</taxon>
        <taxon>Gunneridae</taxon>
        <taxon>Pentapetalae</taxon>
        <taxon>rosids</taxon>
        <taxon>malvids</taxon>
        <taxon>Malvales</taxon>
        <taxon>Malvaceae</taxon>
        <taxon>Malvoideae</taxon>
        <taxon>Gossypium</taxon>
    </lineage>
</organism>
<evidence type="ECO:0000256" key="1">
    <source>
        <dbReference type="SAM" id="Phobius"/>
    </source>
</evidence>